<dbReference type="GO" id="GO:0003676">
    <property type="term" value="F:nucleic acid binding"/>
    <property type="evidence" value="ECO:0007669"/>
    <property type="project" value="UniProtKB-UniRule"/>
</dbReference>
<dbReference type="PANTHER" id="PTHR14195">
    <property type="entry name" value="G PATCH DOMAIN CONTAINING PROTEIN 2"/>
    <property type="match status" value="1"/>
</dbReference>
<dbReference type="InterPro" id="IPR051189">
    <property type="entry name" value="Splicing_assoc_domain"/>
</dbReference>
<dbReference type="Proteomes" id="UP000250266">
    <property type="component" value="Unassembled WGS sequence"/>
</dbReference>
<sequence length="929" mass="103247">MVRSKRRGRTPRGNGPPRGTPRRPNSASKNFYDTIPQFPGATQTSNRPPQFSLQDEARNTERHHSFWSSDQKLRHRQVDFISAGTLHGDDSKSTGGEQQVDATSHSNVDALAQMSIQSDSDSSTSSNAHPNTKTKVVNQMQPEIPTSPIVKPPAPTFFVDTDSLYPSQIGLPALIMRSSSPTPSDSSEEVIVFKGRRGFRNTSRTHSPLPQPRGVSNNPNKSDGMQSEGIGRNFSHGSGFTLPPCPPNPTQPSHNENPPITNRERIDSPLILGLRLPMVRSSTLPHTSDIDNSRVQELSGSLRSRYGMPVKGQFSKDEVRDGSIAKSVPTLTTDEQRSQTQPQTDTTVEGGSRHSQSEGSEDILPSFLAKRLAGKSAWEIGGTEWVHRSKPGIGWLPAEDRPLDTRSGKRPRKPQLQDVADDEALRDYIQNLKDQLEIGGPESMHDQATFSQRNLSLDDGNDWVPGSDSSAKVNPPDAVLNDQMERTALDQDGWNSDMLNDFDNLSTSSDVIGTIGQVLGRREGKRGPQYLVVYKGSPIDDARWLPATLLMTPSDVELIRVFEEKQLEKNLQGTDTSESDDRNGTDEDDDEEDFQDEKDLIARRLERMTDEKIARRLAKQEELGLGSDDVMLFDEEDGVEEVEGTLVANRTIFALNSGSSRHSRPRGKRTKVEFPSASLMADVLDQDPYNGFDVMDFDRPSLKKSKDRQGIPPIELSDSEFDSHLRTVWEADRKNKRQKKVEREELRAKGLLGKKNQFKADLHVKYKSGFSWVQIKEEIREFTISPHTSRALPPMDATERAFVHRFAKQLGLTSKSVGTGKGRFTNLSKTNRTRPYNEDFFNNLTRWKFSNWPGSSRNAQHGIEKRSLVSYRDGEVVGASAPEIGAGNRGRAMLEKMGWTSGTALGALDNKGILQPIAHTVKTGKAGLK</sequence>
<dbReference type="InterPro" id="IPR001374">
    <property type="entry name" value="R3H_dom"/>
</dbReference>
<dbReference type="Gene3D" id="2.40.50.40">
    <property type="match status" value="1"/>
</dbReference>
<feature type="region of interest" description="Disordered" evidence="2">
    <location>
        <begin position="389"/>
        <end position="420"/>
    </location>
</feature>
<dbReference type="PROSITE" id="PS50174">
    <property type="entry name" value="G_PATCH"/>
    <property type="match status" value="1"/>
</dbReference>
<feature type="region of interest" description="Disordered" evidence="2">
    <location>
        <begin position="84"/>
        <end position="104"/>
    </location>
</feature>
<name>A0A8E2J9J9_9PEZI</name>
<dbReference type="EMBL" id="KV745499">
    <property type="protein sequence ID" value="OCK74357.1"/>
    <property type="molecule type" value="Genomic_DNA"/>
</dbReference>
<feature type="compositionally biased region" description="Basic and acidic residues" evidence="2">
    <location>
        <begin position="55"/>
        <end position="64"/>
    </location>
</feature>
<dbReference type="Pfam" id="PF01424">
    <property type="entry name" value="R3H"/>
    <property type="match status" value="1"/>
</dbReference>
<dbReference type="InterPro" id="IPR036867">
    <property type="entry name" value="R3H_dom_sf"/>
</dbReference>
<dbReference type="Pfam" id="PF01585">
    <property type="entry name" value="G-patch"/>
    <property type="match status" value="1"/>
</dbReference>
<proteinExistence type="predicted"/>
<evidence type="ECO:0000313" key="6">
    <source>
        <dbReference type="Proteomes" id="UP000250266"/>
    </source>
</evidence>
<feature type="region of interest" description="Disordered" evidence="2">
    <location>
        <begin position="569"/>
        <end position="597"/>
    </location>
</feature>
<gene>
    <name evidence="5" type="ORF">K432DRAFT_409933</name>
</gene>
<dbReference type="SMART" id="SM00393">
    <property type="entry name" value="R3H"/>
    <property type="match status" value="1"/>
</dbReference>
<feature type="compositionally biased region" description="Basic and acidic residues" evidence="2">
    <location>
        <begin position="398"/>
        <end position="407"/>
    </location>
</feature>
<dbReference type="CDD" id="cd00024">
    <property type="entry name" value="CD_CSD"/>
    <property type="match status" value="1"/>
</dbReference>
<feature type="compositionally biased region" description="Polar residues" evidence="2">
    <location>
        <begin position="200"/>
        <end position="225"/>
    </location>
</feature>
<feature type="compositionally biased region" description="Polar residues" evidence="2">
    <location>
        <begin position="93"/>
        <end position="104"/>
    </location>
</feature>
<dbReference type="SMART" id="SM00443">
    <property type="entry name" value="G_patch"/>
    <property type="match status" value="1"/>
</dbReference>
<evidence type="ECO:0000256" key="1">
    <source>
        <dbReference type="ARBA" id="ARBA00011353"/>
    </source>
</evidence>
<comment type="subunit">
    <text evidence="1">Component of the NuA4 histone acetyltransferase complex.</text>
</comment>
<feature type="region of interest" description="Disordered" evidence="2">
    <location>
        <begin position="198"/>
        <end position="263"/>
    </location>
</feature>
<keyword evidence="6" id="KW-1185">Reference proteome</keyword>
<evidence type="ECO:0008006" key="7">
    <source>
        <dbReference type="Google" id="ProtNLM"/>
    </source>
</evidence>
<evidence type="ECO:0000259" key="3">
    <source>
        <dbReference type="PROSITE" id="PS50174"/>
    </source>
</evidence>
<evidence type="ECO:0000259" key="4">
    <source>
        <dbReference type="PROSITE" id="PS51061"/>
    </source>
</evidence>
<feature type="compositionally biased region" description="Acidic residues" evidence="2">
    <location>
        <begin position="586"/>
        <end position="596"/>
    </location>
</feature>
<feature type="compositionally biased region" description="Low complexity" evidence="2">
    <location>
        <begin position="11"/>
        <end position="25"/>
    </location>
</feature>
<evidence type="ECO:0000256" key="2">
    <source>
        <dbReference type="SAM" id="MobiDB-lite"/>
    </source>
</evidence>
<dbReference type="SUPFAM" id="SSF82708">
    <property type="entry name" value="R3H domain"/>
    <property type="match status" value="1"/>
</dbReference>
<feature type="region of interest" description="Disordered" evidence="2">
    <location>
        <begin position="301"/>
        <end position="362"/>
    </location>
</feature>
<organism evidence="5 6">
    <name type="scientific">Lepidopterella palustris CBS 459.81</name>
    <dbReference type="NCBI Taxonomy" id="1314670"/>
    <lineage>
        <taxon>Eukaryota</taxon>
        <taxon>Fungi</taxon>
        <taxon>Dikarya</taxon>
        <taxon>Ascomycota</taxon>
        <taxon>Pezizomycotina</taxon>
        <taxon>Dothideomycetes</taxon>
        <taxon>Pleosporomycetidae</taxon>
        <taxon>Mytilinidiales</taxon>
        <taxon>Argynnaceae</taxon>
        <taxon>Lepidopterella</taxon>
    </lineage>
</organism>
<feature type="compositionally biased region" description="Basic residues" evidence="2">
    <location>
        <begin position="1"/>
        <end position="10"/>
    </location>
</feature>
<dbReference type="Gene3D" id="3.30.1370.50">
    <property type="entry name" value="R3H-like domain"/>
    <property type="match status" value="1"/>
</dbReference>
<dbReference type="SUPFAM" id="SSF54160">
    <property type="entry name" value="Chromo domain-like"/>
    <property type="match status" value="1"/>
</dbReference>
<evidence type="ECO:0000313" key="5">
    <source>
        <dbReference type="EMBL" id="OCK74357.1"/>
    </source>
</evidence>
<dbReference type="InterPro" id="IPR000467">
    <property type="entry name" value="G_patch_dom"/>
</dbReference>
<accession>A0A8E2J9J9</accession>
<feature type="compositionally biased region" description="Polar residues" evidence="2">
    <location>
        <begin position="40"/>
        <end position="53"/>
    </location>
</feature>
<dbReference type="OrthoDB" id="21470at2759"/>
<feature type="compositionally biased region" description="Polar residues" evidence="2">
    <location>
        <begin position="329"/>
        <end position="350"/>
    </location>
</feature>
<dbReference type="AlphaFoldDB" id="A0A8E2J9J9"/>
<feature type="domain" description="R3H" evidence="4">
    <location>
        <begin position="769"/>
        <end position="831"/>
    </location>
</feature>
<protein>
    <recommendedName>
        <fullName evidence="7">Protein SQS1</fullName>
    </recommendedName>
</protein>
<feature type="region of interest" description="Disordered" evidence="2">
    <location>
        <begin position="1"/>
        <end position="71"/>
    </location>
</feature>
<dbReference type="InterPro" id="IPR016197">
    <property type="entry name" value="Chromo-like_dom_sf"/>
</dbReference>
<feature type="compositionally biased region" description="Basic and acidic residues" evidence="2">
    <location>
        <begin position="314"/>
        <end position="323"/>
    </location>
</feature>
<feature type="domain" description="G-patch" evidence="3">
    <location>
        <begin position="886"/>
        <end position="929"/>
    </location>
</feature>
<dbReference type="PROSITE" id="PS51061">
    <property type="entry name" value="R3H"/>
    <property type="match status" value="1"/>
</dbReference>
<reference evidence="5 6" key="1">
    <citation type="journal article" date="2016" name="Nat. Commun.">
        <title>Ectomycorrhizal ecology is imprinted in the genome of the dominant symbiotic fungus Cenococcum geophilum.</title>
        <authorList>
            <consortium name="DOE Joint Genome Institute"/>
            <person name="Peter M."/>
            <person name="Kohler A."/>
            <person name="Ohm R.A."/>
            <person name="Kuo A."/>
            <person name="Krutzmann J."/>
            <person name="Morin E."/>
            <person name="Arend M."/>
            <person name="Barry K.W."/>
            <person name="Binder M."/>
            <person name="Choi C."/>
            <person name="Clum A."/>
            <person name="Copeland A."/>
            <person name="Grisel N."/>
            <person name="Haridas S."/>
            <person name="Kipfer T."/>
            <person name="LaButti K."/>
            <person name="Lindquist E."/>
            <person name="Lipzen A."/>
            <person name="Maire R."/>
            <person name="Meier B."/>
            <person name="Mihaltcheva S."/>
            <person name="Molinier V."/>
            <person name="Murat C."/>
            <person name="Poggeler S."/>
            <person name="Quandt C.A."/>
            <person name="Sperisen C."/>
            <person name="Tritt A."/>
            <person name="Tisserant E."/>
            <person name="Crous P.W."/>
            <person name="Henrissat B."/>
            <person name="Nehls U."/>
            <person name="Egli S."/>
            <person name="Spatafora J.W."/>
            <person name="Grigoriev I.V."/>
            <person name="Martin F.M."/>
        </authorList>
    </citation>
    <scope>NUCLEOTIDE SEQUENCE [LARGE SCALE GENOMIC DNA]</scope>
    <source>
        <strain evidence="5 6">CBS 459.81</strain>
    </source>
</reference>